<comment type="caution">
    <text evidence="6">The sequence shown here is derived from an EMBL/GenBank/DDBJ whole genome shotgun (WGS) entry which is preliminary data.</text>
</comment>
<evidence type="ECO:0000256" key="4">
    <source>
        <dbReference type="ARBA" id="ARBA00022803"/>
    </source>
</evidence>
<dbReference type="PANTHER" id="PTHR45783">
    <property type="entry name" value="KINESIN LIGHT CHAIN"/>
    <property type="match status" value="1"/>
</dbReference>
<dbReference type="AlphaFoldDB" id="A0A175VNA0"/>
<keyword evidence="4" id="KW-0802">TPR repeat</keyword>
<dbReference type="OrthoDB" id="5182361at2759"/>
<dbReference type="GO" id="GO:0007018">
    <property type="term" value="P:microtubule-based movement"/>
    <property type="evidence" value="ECO:0007669"/>
    <property type="project" value="TreeGrafter"/>
</dbReference>
<dbReference type="STRING" id="100816.A0A175VNA0"/>
<dbReference type="GO" id="GO:0005737">
    <property type="term" value="C:cytoplasm"/>
    <property type="evidence" value="ECO:0007669"/>
    <property type="project" value="UniProtKB-SubCell"/>
</dbReference>
<organism evidence="6 7">
    <name type="scientific">Madurella mycetomatis</name>
    <dbReference type="NCBI Taxonomy" id="100816"/>
    <lineage>
        <taxon>Eukaryota</taxon>
        <taxon>Fungi</taxon>
        <taxon>Dikarya</taxon>
        <taxon>Ascomycota</taxon>
        <taxon>Pezizomycotina</taxon>
        <taxon>Sordariomycetes</taxon>
        <taxon>Sordariomycetidae</taxon>
        <taxon>Sordariales</taxon>
        <taxon>Sordariales incertae sedis</taxon>
        <taxon>Madurella</taxon>
    </lineage>
</organism>
<dbReference type="EMBL" id="LCTW02000630">
    <property type="protein sequence ID" value="KXX72863.1"/>
    <property type="molecule type" value="Genomic_DNA"/>
</dbReference>
<dbReference type="Pfam" id="PF13424">
    <property type="entry name" value="TPR_12"/>
    <property type="match status" value="1"/>
</dbReference>
<proteinExistence type="predicted"/>
<dbReference type="VEuPathDB" id="FungiDB:MMYC01_210703"/>
<gene>
    <name evidence="6" type="ORF">MMYC01_210703</name>
</gene>
<dbReference type="Gene3D" id="1.25.40.10">
    <property type="entry name" value="Tetratricopeptide repeat domain"/>
    <property type="match status" value="1"/>
</dbReference>
<comment type="subcellular location">
    <subcellularLocation>
        <location evidence="1">Cytoplasm</location>
    </subcellularLocation>
</comment>
<dbReference type="InterPro" id="IPR011990">
    <property type="entry name" value="TPR-like_helical_dom_sf"/>
</dbReference>
<feature type="coiled-coil region" evidence="5">
    <location>
        <begin position="10"/>
        <end position="72"/>
    </location>
</feature>
<keyword evidence="7" id="KW-1185">Reference proteome</keyword>
<evidence type="ECO:0000313" key="7">
    <source>
        <dbReference type="Proteomes" id="UP000078237"/>
    </source>
</evidence>
<reference evidence="6 7" key="1">
    <citation type="journal article" date="2016" name="Genome Announc.">
        <title>Genome Sequence of Madurella mycetomatis mm55, Isolated from a Human Mycetoma Case in Sudan.</title>
        <authorList>
            <person name="Smit S."/>
            <person name="Derks M.F."/>
            <person name="Bervoets S."/>
            <person name="Fahal A."/>
            <person name="van Leeuwen W."/>
            <person name="van Belkum A."/>
            <person name="van de Sande W.W."/>
        </authorList>
    </citation>
    <scope>NUCLEOTIDE SEQUENCE [LARGE SCALE GENOMIC DNA]</scope>
    <source>
        <strain evidence="7">mm55</strain>
    </source>
</reference>
<feature type="non-terminal residue" evidence="6">
    <location>
        <position position="83"/>
    </location>
</feature>
<dbReference type="GO" id="GO:0005871">
    <property type="term" value="C:kinesin complex"/>
    <property type="evidence" value="ECO:0007669"/>
    <property type="project" value="InterPro"/>
</dbReference>
<evidence type="ECO:0000256" key="5">
    <source>
        <dbReference type="SAM" id="Coils"/>
    </source>
</evidence>
<accession>A0A175VNA0</accession>
<keyword evidence="2" id="KW-0963">Cytoplasm</keyword>
<dbReference type="PANTHER" id="PTHR45783:SF3">
    <property type="entry name" value="KINESIN LIGHT CHAIN"/>
    <property type="match status" value="1"/>
</dbReference>
<evidence type="ECO:0000313" key="6">
    <source>
        <dbReference type="EMBL" id="KXX72863.1"/>
    </source>
</evidence>
<dbReference type="Proteomes" id="UP000078237">
    <property type="component" value="Unassembled WGS sequence"/>
</dbReference>
<evidence type="ECO:0000256" key="3">
    <source>
        <dbReference type="ARBA" id="ARBA00022737"/>
    </source>
</evidence>
<dbReference type="GO" id="GO:0019894">
    <property type="term" value="F:kinesin binding"/>
    <property type="evidence" value="ECO:0007669"/>
    <property type="project" value="TreeGrafter"/>
</dbReference>
<dbReference type="SUPFAM" id="SSF48452">
    <property type="entry name" value="TPR-like"/>
    <property type="match status" value="1"/>
</dbReference>
<dbReference type="InterPro" id="IPR002151">
    <property type="entry name" value="Kinesin_light"/>
</dbReference>
<protein>
    <submittedName>
        <fullName evidence="6">Kinesin light chain</fullName>
    </submittedName>
</protein>
<keyword evidence="5" id="KW-0175">Coiled coil</keyword>
<name>A0A175VNA0_9PEZI</name>
<sequence>MNRLALVFLLQEEYDEAEQLQRQTMELRQKILGVEHPDTLTSMNRLALVFLLQEEYDEAEQLQRQTMELRQRILGVEHPDTLA</sequence>
<evidence type="ECO:0000256" key="2">
    <source>
        <dbReference type="ARBA" id="ARBA00022490"/>
    </source>
</evidence>
<evidence type="ECO:0000256" key="1">
    <source>
        <dbReference type="ARBA" id="ARBA00004496"/>
    </source>
</evidence>
<keyword evidence="3" id="KW-0677">Repeat</keyword>